<dbReference type="PANTHER" id="PTHR43384:SF11">
    <property type="entry name" value="SEPTUM SITE DETERMINING PROTEIN"/>
    <property type="match status" value="1"/>
</dbReference>
<dbReference type="InterPro" id="IPR059050">
    <property type="entry name" value="Rv3660c_N"/>
</dbReference>
<dbReference type="InterPro" id="IPR022521">
    <property type="entry name" value="Rv3660c"/>
</dbReference>
<feature type="domain" description="Rv3660c-like CheY-like N-terminal" evidence="1">
    <location>
        <begin position="14"/>
        <end position="115"/>
    </location>
</feature>
<dbReference type="PANTHER" id="PTHR43384">
    <property type="entry name" value="SEPTUM SITE-DETERMINING PROTEIN MIND HOMOLOG, CHLOROPLASTIC-RELATED"/>
    <property type="match status" value="1"/>
</dbReference>
<dbReference type="SUPFAM" id="SSF52540">
    <property type="entry name" value="P-loop containing nucleoside triphosphate hydrolases"/>
    <property type="match status" value="1"/>
</dbReference>
<dbReference type="OrthoDB" id="3252838at2"/>
<dbReference type="GO" id="GO:0009898">
    <property type="term" value="C:cytoplasmic side of plasma membrane"/>
    <property type="evidence" value="ECO:0007669"/>
    <property type="project" value="TreeGrafter"/>
</dbReference>
<dbReference type="KEGG" id="ccj:UL81_00995"/>
<keyword evidence="2" id="KW-0378">Hydrolase</keyword>
<dbReference type="InterPro" id="IPR027417">
    <property type="entry name" value="P-loop_NTPase"/>
</dbReference>
<keyword evidence="2" id="KW-0347">Helicase</keyword>
<accession>A0A0F6QV66</accession>
<dbReference type="GO" id="GO:0016887">
    <property type="term" value="F:ATP hydrolysis activity"/>
    <property type="evidence" value="ECO:0007669"/>
    <property type="project" value="TreeGrafter"/>
</dbReference>
<dbReference type="InterPro" id="IPR050625">
    <property type="entry name" value="ParA/MinD_ATPase"/>
</dbReference>
<dbReference type="GO" id="GO:0005524">
    <property type="term" value="F:ATP binding"/>
    <property type="evidence" value="ECO:0007669"/>
    <property type="project" value="TreeGrafter"/>
</dbReference>
<name>A0A0F6QV66_9CORY</name>
<evidence type="ECO:0000313" key="3">
    <source>
        <dbReference type="Proteomes" id="UP000033566"/>
    </source>
</evidence>
<evidence type="ECO:0000313" key="2">
    <source>
        <dbReference type="EMBL" id="AKE38185.1"/>
    </source>
</evidence>
<dbReference type="GO" id="GO:0051782">
    <property type="term" value="P:negative regulation of cell division"/>
    <property type="evidence" value="ECO:0007669"/>
    <property type="project" value="TreeGrafter"/>
</dbReference>
<dbReference type="RefSeq" id="WP_035107294.1">
    <property type="nucleotide sequence ID" value="NZ_CP011311.1"/>
</dbReference>
<dbReference type="Gene3D" id="3.40.50.300">
    <property type="entry name" value="P-loop containing nucleotide triphosphate hydrolases"/>
    <property type="match status" value="1"/>
</dbReference>
<dbReference type="GO" id="GO:0004386">
    <property type="term" value="F:helicase activity"/>
    <property type="evidence" value="ECO:0007669"/>
    <property type="project" value="UniProtKB-KW"/>
</dbReference>
<dbReference type="PATRIC" id="fig|161896.4.peg.194"/>
<dbReference type="HOGENOM" id="CLU_042654_1_0_11"/>
<sequence>MNTPHVAHIAVAVGEELVRAEALHAAAATSAEVIQVEDPRDVARLVQGARAVLVDAAMASLVATLPVRPTVFFVGADPGPLDYEAALRCHADEAFLLPAEAKELLAALGDLHRRDGQQHGGLNIAVTGAGGGVGASTLAAALARHTGALLIDAVPNSGGLDLLLGLEAQPGARWPDLNVGDGSIDPADLRTALPSSADGVAVLSAARSTVTGTAEVDPATVHTFIDAVRPFAGVRIVDCPRESIPPACDHVVVVVAAEVRSAAIATQLLADLRAHKIPASVVLRHRQWSGLSVEEVEKIVHAPVIAQLPNIRGLTRACELGGLPQQLPRALKKVAATVATEAGWRA</sequence>
<organism evidence="2 3">
    <name type="scientific">Corynebacterium camporealensis</name>
    <dbReference type="NCBI Taxonomy" id="161896"/>
    <lineage>
        <taxon>Bacteria</taxon>
        <taxon>Bacillati</taxon>
        <taxon>Actinomycetota</taxon>
        <taxon>Actinomycetes</taxon>
        <taxon>Mycobacteriales</taxon>
        <taxon>Corynebacteriaceae</taxon>
        <taxon>Corynebacterium</taxon>
    </lineage>
</organism>
<dbReference type="AlphaFoldDB" id="A0A0F6QV66"/>
<dbReference type="NCBIfam" id="TIGR03815">
    <property type="entry name" value="CpaE_hom_Actino"/>
    <property type="match status" value="1"/>
</dbReference>
<gene>
    <name evidence="2" type="ORF">UL81_00995</name>
</gene>
<dbReference type="STRING" id="161896.UL81_00995"/>
<proteinExistence type="predicted"/>
<dbReference type="Pfam" id="PF26563">
    <property type="entry name" value="Rv3660c_N"/>
    <property type="match status" value="1"/>
</dbReference>
<keyword evidence="2" id="KW-0547">Nucleotide-binding</keyword>
<keyword evidence="3" id="KW-1185">Reference proteome</keyword>
<dbReference type="EMBL" id="CP011311">
    <property type="protein sequence ID" value="AKE38185.1"/>
    <property type="molecule type" value="Genomic_DNA"/>
</dbReference>
<dbReference type="Proteomes" id="UP000033566">
    <property type="component" value="Chromosome"/>
</dbReference>
<protein>
    <submittedName>
        <fullName evidence="2">Helicase/secretion neighborhood CpaE-like protein</fullName>
    </submittedName>
</protein>
<keyword evidence="2" id="KW-0067">ATP-binding</keyword>
<reference evidence="2 3" key="1">
    <citation type="journal article" date="2015" name="Genome Announc.">
        <title>Complete Genome Sequence of Corynebacterium camporealensis DSM 44610, Isolated from the Milk of a Manchega Sheep with Subclinical Mastitis.</title>
        <authorList>
            <person name="Ruckert C."/>
            <person name="Albersmeier A."/>
            <person name="Winkler A."/>
            <person name="Tauch A."/>
        </authorList>
    </citation>
    <scope>NUCLEOTIDE SEQUENCE [LARGE SCALE GENOMIC DNA]</scope>
    <source>
        <strain evidence="2 3">DSM 44610</strain>
    </source>
</reference>
<dbReference type="GO" id="GO:0005829">
    <property type="term" value="C:cytosol"/>
    <property type="evidence" value="ECO:0007669"/>
    <property type="project" value="TreeGrafter"/>
</dbReference>
<evidence type="ECO:0000259" key="1">
    <source>
        <dbReference type="Pfam" id="PF26563"/>
    </source>
</evidence>